<evidence type="ECO:0000313" key="2">
    <source>
        <dbReference type="Proteomes" id="UP000053237"/>
    </source>
</evidence>
<dbReference type="InParanoid" id="A0A024FYH1"/>
<gene>
    <name evidence="1" type="ORF">BN9_133550</name>
</gene>
<organism evidence="1 2">
    <name type="scientific">Albugo candida</name>
    <dbReference type="NCBI Taxonomy" id="65357"/>
    <lineage>
        <taxon>Eukaryota</taxon>
        <taxon>Sar</taxon>
        <taxon>Stramenopiles</taxon>
        <taxon>Oomycota</taxon>
        <taxon>Peronosporomycetes</taxon>
        <taxon>Albuginales</taxon>
        <taxon>Albuginaceae</taxon>
        <taxon>Albugo</taxon>
    </lineage>
</organism>
<dbReference type="Proteomes" id="UP000053237">
    <property type="component" value="Unassembled WGS sequence"/>
</dbReference>
<keyword evidence="2" id="KW-1185">Reference proteome</keyword>
<dbReference type="EMBL" id="CAIX01001706">
    <property type="protein sequence ID" value="CCI11719.1"/>
    <property type="molecule type" value="Genomic_DNA"/>
</dbReference>
<name>A0A024FYH1_9STRA</name>
<accession>A0A024FYH1</accession>
<protein>
    <submittedName>
        <fullName evidence="1">Uncharacterized protein</fullName>
    </submittedName>
</protein>
<dbReference type="AlphaFoldDB" id="A0A024FYH1"/>
<proteinExistence type="predicted"/>
<comment type="caution">
    <text evidence="1">The sequence shown here is derived from an EMBL/GenBank/DDBJ whole genome shotgun (WGS) entry which is preliminary data.</text>
</comment>
<reference evidence="1 2" key="1">
    <citation type="submission" date="2012-05" db="EMBL/GenBank/DDBJ databases">
        <title>Recombination and specialization in a pathogen metapopulation.</title>
        <authorList>
            <person name="Gardiner A."/>
            <person name="Kemen E."/>
            <person name="Schultz-Larsen T."/>
            <person name="MacLean D."/>
            <person name="Van Oosterhout C."/>
            <person name="Jones J.D.G."/>
        </authorList>
    </citation>
    <scope>NUCLEOTIDE SEQUENCE [LARGE SCALE GENOMIC DNA]</scope>
    <source>
        <strain evidence="1 2">Ac Nc2</strain>
    </source>
</reference>
<dbReference type="OrthoDB" id="5386573at2759"/>
<sequence length="59" mass="6906">MNLRGERFEFEHICWYPKDGELCLSRVKPGETLVEARSDSDVQIDRQTWDSSNSFTIVL</sequence>
<evidence type="ECO:0000313" key="1">
    <source>
        <dbReference type="EMBL" id="CCI11719.1"/>
    </source>
</evidence>